<dbReference type="InterPro" id="IPR005829">
    <property type="entry name" value="Sugar_transporter_CS"/>
</dbReference>
<dbReference type="eggNOG" id="arCOG02792">
    <property type="taxonomic scope" value="Archaea"/>
</dbReference>
<dbReference type="GO" id="GO:0046943">
    <property type="term" value="F:carboxylic acid transmembrane transporter activity"/>
    <property type="evidence" value="ECO:0007669"/>
    <property type="project" value="TreeGrafter"/>
</dbReference>
<dbReference type="AlphaFoldDB" id="F0QVH1"/>
<dbReference type="Gene3D" id="1.20.1250.20">
    <property type="entry name" value="MFS general substrate transporter like domains"/>
    <property type="match status" value="1"/>
</dbReference>
<evidence type="ECO:0000313" key="8">
    <source>
        <dbReference type="Proteomes" id="UP000007485"/>
    </source>
</evidence>
<dbReference type="GO" id="GO:0005886">
    <property type="term" value="C:plasma membrane"/>
    <property type="evidence" value="ECO:0007669"/>
    <property type="project" value="TreeGrafter"/>
</dbReference>
<feature type="transmembrane region" description="Helical" evidence="5">
    <location>
        <begin position="122"/>
        <end position="139"/>
    </location>
</feature>
<feature type="transmembrane region" description="Helical" evidence="5">
    <location>
        <begin position="323"/>
        <end position="345"/>
    </location>
</feature>
<feature type="transmembrane region" description="Helical" evidence="5">
    <location>
        <begin position="60"/>
        <end position="80"/>
    </location>
</feature>
<organism evidence="7 8">
    <name type="scientific">Vulcanisaeta moutnovskia (strain 768-28)</name>
    <dbReference type="NCBI Taxonomy" id="985053"/>
    <lineage>
        <taxon>Archaea</taxon>
        <taxon>Thermoproteota</taxon>
        <taxon>Thermoprotei</taxon>
        <taxon>Thermoproteales</taxon>
        <taxon>Thermoproteaceae</taxon>
        <taxon>Vulcanisaeta</taxon>
    </lineage>
</organism>
<feature type="transmembrane region" description="Helical" evidence="5">
    <location>
        <begin position="160"/>
        <end position="184"/>
    </location>
</feature>
<evidence type="ECO:0000256" key="4">
    <source>
        <dbReference type="ARBA" id="ARBA00023136"/>
    </source>
</evidence>
<protein>
    <submittedName>
        <fullName evidence="7">Major facilitator superfamily MFS_1</fullName>
    </submittedName>
</protein>
<feature type="transmembrane region" description="Helical" evidence="5">
    <location>
        <begin position="190"/>
        <end position="213"/>
    </location>
</feature>
<dbReference type="STRING" id="985053.VMUT_0613"/>
<feature type="transmembrane region" description="Helical" evidence="5">
    <location>
        <begin position="294"/>
        <end position="316"/>
    </location>
</feature>
<feature type="transmembrane region" description="Helical" evidence="5">
    <location>
        <begin position="92"/>
        <end position="116"/>
    </location>
</feature>
<dbReference type="Proteomes" id="UP000007485">
    <property type="component" value="Chromosome"/>
</dbReference>
<dbReference type="Pfam" id="PF00083">
    <property type="entry name" value="Sugar_tr"/>
    <property type="match status" value="1"/>
</dbReference>
<name>F0QVH1_VULM7</name>
<dbReference type="PROSITE" id="PS50850">
    <property type="entry name" value="MFS"/>
    <property type="match status" value="1"/>
</dbReference>
<dbReference type="InterPro" id="IPR020846">
    <property type="entry name" value="MFS_dom"/>
</dbReference>
<feature type="domain" description="Major facilitator superfamily (MFS) profile" evidence="6">
    <location>
        <begin position="24"/>
        <end position="446"/>
    </location>
</feature>
<dbReference type="PANTHER" id="PTHR23508:SF10">
    <property type="entry name" value="CARBOXYLIC ACID TRANSPORTER PROTEIN HOMOLOG"/>
    <property type="match status" value="1"/>
</dbReference>
<keyword evidence="8" id="KW-1185">Reference proteome</keyword>
<accession>F0QVH1</accession>
<feature type="transmembrane region" description="Helical" evidence="5">
    <location>
        <begin position="391"/>
        <end position="412"/>
    </location>
</feature>
<dbReference type="PANTHER" id="PTHR23508">
    <property type="entry name" value="CARBOXYLIC ACID TRANSPORTER PROTEIN HOMOLOG"/>
    <property type="match status" value="1"/>
</dbReference>
<evidence type="ECO:0000256" key="3">
    <source>
        <dbReference type="ARBA" id="ARBA00022989"/>
    </source>
</evidence>
<evidence type="ECO:0000313" key="7">
    <source>
        <dbReference type="EMBL" id="ADY00824.1"/>
    </source>
</evidence>
<dbReference type="SUPFAM" id="SSF103473">
    <property type="entry name" value="MFS general substrate transporter"/>
    <property type="match status" value="1"/>
</dbReference>
<feature type="transmembrane region" description="Helical" evidence="5">
    <location>
        <begin position="418"/>
        <end position="440"/>
    </location>
</feature>
<evidence type="ECO:0000259" key="6">
    <source>
        <dbReference type="PROSITE" id="PS50850"/>
    </source>
</evidence>
<keyword evidence="4 5" id="KW-0472">Membrane</keyword>
<feature type="transmembrane region" description="Helical" evidence="5">
    <location>
        <begin position="357"/>
        <end position="379"/>
    </location>
</feature>
<dbReference type="InterPro" id="IPR005828">
    <property type="entry name" value="MFS_sugar_transport-like"/>
</dbReference>
<dbReference type="KEGG" id="vmo:VMUT_0613"/>
<sequence>MLLINNNKVIDMNKSSRGPGLSGTHYVMFMSYSLTFLIWGFVTTSGVMTLYYFSNHIPRFLVPLSAALGPIFLMIGNVFMGRLADIVGRRGIYVYTMALYTIGLIGMGSSILLMNIISVSKAFILFIISYILAEIGVGGEEPPALAATTELIPPNYRGAMLVLITNFDNIGATIASAILLLALMRGTQLSATWTMISAAIVVLIVAIIIRLLTPESVRWLVTKGKVHEAERIAKEYGLSYALTESPGQLIKFPSLWFRTLVLSLLGVSQLVTYGLMAYYIVYLPSLPFSSDETLATQVLLWANLGASMAGLIGFIVDRLSRKTFTLFSYLGGLLTMIPIFIIYGLMTNSHLGSSLTIFYTLLFLNMVFSEFGWAVRTLLEPELYPTKNRATWVGMVRLIAWTIYVLLIYYLLASTNAFTYLLSNLILYVIGFSAALAWFIHGTETRGLPINVLDKAADKSN</sequence>
<dbReference type="InterPro" id="IPR036259">
    <property type="entry name" value="MFS_trans_sf"/>
</dbReference>
<feature type="transmembrane region" description="Helical" evidence="5">
    <location>
        <begin position="260"/>
        <end position="282"/>
    </location>
</feature>
<dbReference type="EMBL" id="CP002529">
    <property type="protein sequence ID" value="ADY00824.1"/>
    <property type="molecule type" value="Genomic_DNA"/>
</dbReference>
<gene>
    <name evidence="7" type="ordered locus">VMUT_0613</name>
</gene>
<proteinExistence type="predicted"/>
<keyword evidence="3 5" id="KW-1133">Transmembrane helix</keyword>
<reference evidence="7 8" key="1">
    <citation type="journal article" date="2011" name="J. Bacteriol.">
        <title>Complete genome sequence of 'Vulcanisaeta moutnovskia' strain 768-28, a novel member of the hyperthermophilic crenarchaeal genus vulcanisaeta.</title>
        <authorList>
            <person name="Gumerov V.M."/>
            <person name="Mardanov A.V."/>
            <person name="Beletsky A.V."/>
            <person name="Prokofeva M.I."/>
            <person name="Bonch-Osmolovskaya E.A."/>
            <person name="Ravin N.V."/>
            <person name="Skryabin K.G."/>
        </authorList>
    </citation>
    <scope>NUCLEOTIDE SEQUENCE [LARGE SCALE GENOMIC DNA]</scope>
    <source>
        <strain evidence="7 8">768-28</strain>
    </source>
</reference>
<comment type="subcellular location">
    <subcellularLocation>
        <location evidence="1">Membrane</location>
        <topology evidence="1">Multi-pass membrane protein</topology>
    </subcellularLocation>
</comment>
<evidence type="ECO:0000256" key="2">
    <source>
        <dbReference type="ARBA" id="ARBA00022692"/>
    </source>
</evidence>
<dbReference type="PROSITE" id="PS00216">
    <property type="entry name" value="SUGAR_TRANSPORT_1"/>
    <property type="match status" value="1"/>
</dbReference>
<evidence type="ECO:0000256" key="5">
    <source>
        <dbReference type="SAM" id="Phobius"/>
    </source>
</evidence>
<evidence type="ECO:0000256" key="1">
    <source>
        <dbReference type="ARBA" id="ARBA00004141"/>
    </source>
</evidence>
<dbReference type="HOGENOM" id="CLU_055959_0_0_2"/>
<keyword evidence="2 5" id="KW-0812">Transmembrane</keyword>